<dbReference type="Proteomes" id="UP001597427">
    <property type="component" value="Unassembled WGS sequence"/>
</dbReference>
<keyword evidence="2" id="KW-1185">Reference proteome</keyword>
<protein>
    <submittedName>
        <fullName evidence="1">Uncharacterized protein</fullName>
    </submittedName>
</protein>
<reference evidence="2" key="1">
    <citation type="journal article" date="2019" name="Int. J. Syst. Evol. Microbiol.">
        <title>The Global Catalogue of Microorganisms (GCM) 10K type strain sequencing project: providing services to taxonomists for standard genome sequencing and annotation.</title>
        <authorList>
            <consortium name="The Broad Institute Genomics Platform"/>
            <consortium name="The Broad Institute Genome Sequencing Center for Infectious Disease"/>
            <person name="Wu L."/>
            <person name="Ma J."/>
        </authorList>
    </citation>
    <scope>NUCLEOTIDE SEQUENCE [LARGE SCALE GENOMIC DNA]</scope>
    <source>
        <strain evidence="2">TISTR 932</strain>
    </source>
</reference>
<name>A0ABW5TKN7_9ENTE</name>
<comment type="caution">
    <text evidence="1">The sequence shown here is derived from an EMBL/GenBank/DDBJ whole genome shotgun (WGS) entry which is preliminary data.</text>
</comment>
<gene>
    <name evidence="1" type="ORF">ACFSR0_07015</name>
</gene>
<evidence type="ECO:0000313" key="1">
    <source>
        <dbReference type="EMBL" id="MFD2729170.1"/>
    </source>
</evidence>
<evidence type="ECO:0000313" key="2">
    <source>
        <dbReference type="Proteomes" id="UP001597427"/>
    </source>
</evidence>
<dbReference type="RefSeq" id="WP_379981279.1">
    <property type="nucleotide sequence ID" value="NZ_JBHUMO010000044.1"/>
</dbReference>
<dbReference type="EMBL" id="JBHUMO010000044">
    <property type="protein sequence ID" value="MFD2729170.1"/>
    <property type="molecule type" value="Genomic_DNA"/>
</dbReference>
<sequence>MICFIVRQSFARISFSVKDLLQEPFILTFHGSAIQQQIDYLTKLGRSRPSLYSWVMNAVRYEGYRW</sequence>
<accession>A0ABW5TKN7</accession>
<organism evidence="1 2">
    <name type="scientific">Enterococcus camelliae</name>
    <dbReference type="NCBI Taxonomy" id="453959"/>
    <lineage>
        <taxon>Bacteria</taxon>
        <taxon>Bacillati</taxon>
        <taxon>Bacillota</taxon>
        <taxon>Bacilli</taxon>
        <taxon>Lactobacillales</taxon>
        <taxon>Enterococcaceae</taxon>
        <taxon>Enterococcus</taxon>
    </lineage>
</organism>
<proteinExistence type="predicted"/>